<reference evidence="1 2" key="2">
    <citation type="submission" date="2018-01" db="EMBL/GenBank/DDBJ databases">
        <title>Genomic study of Klebsiella pneumoniae.</title>
        <authorList>
            <person name="Yang Y."/>
            <person name="Bicalho R."/>
        </authorList>
    </citation>
    <scope>NUCLEOTIDE SEQUENCE [LARGE SCALE GENOMIC DNA]</scope>
    <source>
        <strain evidence="1 2">A5</strain>
    </source>
</reference>
<reference evidence="1 2" key="1">
    <citation type="submission" date="2017-11" db="EMBL/GenBank/DDBJ databases">
        <authorList>
            <person name="Han C.G."/>
        </authorList>
    </citation>
    <scope>NUCLEOTIDE SEQUENCE [LARGE SCALE GENOMIC DNA]</scope>
    <source>
        <strain evidence="1 2">A5</strain>
    </source>
</reference>
<dbReference type="EMBL" id="PICB01001844">
    <property type="protein sequence ID" value="PLP40493.1"/>
    <property type="molecule type" value="Genomic_DNA"/>
</dbReference>
<gene>
    <name evidence="1" type="ORF">CWM98_27025</name>
</gene>
<evidence type="ECO:0000313" key="2">
    <source>
        <dbReference type="Proteomes" id="UP000234473"/>
    </source>
</evidence>
<protein>
    <submittedName>
        <fullName evidence="1">Uncharacterized protein</fullName>
    </submittedName>
</protein>
<accession>A0A2N5A9E8</accession>
<dbReference type="Proteomes" id="UP000234473">
    <property type="component" value="Unassembled WGS sequence"/>
</dbReference>
<dbReference type="AlphaFoldDB" id="A0A2N5A9E8"/>
<sequence length="211" mass="24180">MWETRALELNNQDIWHWPSACRLMEYAIKHGFNTVVIGQAELFGKLVSPQGYTPFDYNDRLSSQQRARCIYLNRLALRCRELGLRFYLQAKELSFPTELLLAHPELLDNPGGVRFDVDFWSRWLTDKVRAVCEGVPALTGLIIALSSTDGLLPISRPQWERQRREADEGRQPAQSFVLYRRCFGALSQAVAAQNKHLVIRVFPASNDDLST</sequence>
<evidence type="ECO:0000313" key="1">
    <source>
        <dbReference type="EMBL" id="PLP40493.1"/>
    </source>
</evidence>
<organism evidence="1 2">
    <name type="scientific">Klebsiella variicola</name>
    <dbReference type="NCBI Taxonomy" id="244366"/>
    <lineage>
        <taxon>Bacteria</taxon>
        <taxon>Pseudomonadati</taxon>
        <taxon>Pseudomonadota</taxon>
        <taxon>Gammaproteobacteria</taxon>
        <taxon>Enterobacterales</taxon>
        <taxon>Enterobacteriaceae</taxon>
        <taxon>Klebsiella/Raoultella group</taxon>
        <taxon>Klebsiella</taxon>
        <taxon>Klebsiella pneumoniae complex</taxon>
    </lineage>
</organism>
<name>A0A2N5A9E8_KLEVA</name>
<comment type="caution">
    <text evidence="1">The sequence shown here is derived from an EMBL/GenBank/DDBJ whole genome shotgun (WGS) entry which is preliminary data.</text>
</comment>
<feature type="non-terminal residue" evidence="1">
    <location>
        <position position="211"/>
    </location>
</feature>
<proteinExistence type="predicted"/>